<feature type="transmembrane region" description="Helical" evidence="5">
    <location>
        <begin position="20"/>
        <end position="39"/>
    </location>
</feature>
<comment type="subcellular location">
    <subcellularLocation>
        <location evidence="1">Membrane</location>
        <topology evidence="1">Multi-pass membrane protein</topology>
    </subcellularLocation>
</comment>
<keyword evidence="2 5" id="KW-0812">Transmembrane</keyword>
<feature type="transmembrane region" description="Helical" evidence="5">
    <location>
        <begin position="344"/>
        <end position="364"/>
    </location>
</feature>
<dbReference type="PANTHER" id="PTHR37422">
    <property type="entry name" value="TEICHURONIC ACID BIOSYNTHESIS PROTEIN TUAE"/>
    <property type="match status" value="1"/>
</dbReference>
<proteinExistence type="predicted"/>
<feature type="transmembrane region" description="Helical" evidence="5">
    <location>
        <begin position="114"/>
        <end position="131"/>
    </location>
</feature>
<evidence type="ECO:0000313" key="8">
    <source>
        <dbReference type="Proteomes" id="UP000000933"/>
    </source>
</evidence>
<evidence type="ECO:0000256" key="3">
    <source>
        <dbReference type="ARBA" id="ARBA00022989"/>
    </source>
</evidence>
<keyword evidence="4 5" id="KW-0472">Membrane</keyword>
<dbReference type="KEGG" id="srm:SRM_01461"/>
<name>D5H8M7_SALRM</name>
<dbReference type="EMBL" id="FP565814">
    <property type="protein sequence ID" value="CBH24382.1"/>
    <property type="molecule type" value="Genomic_DNA"/>
</dbReference>
<evidence type="ECO:0000313" key="7">
    <source>
        <dbReference type="EMBL" id="CBH24382.1"/>
    </source>
</evidence>
<reference evidence="8" key="2">
    <citation type="submission" date="2010-04" db="EMBL/GenBank/DDBJ databases">
        <title>Genome sequence of Salinibacter ruber M8.</title>
        <authorList>
            <consortium name="Genoscope"/>
        </authorList>
    </citation>
    <scope>NUCLEOTIDE SEQUENCE [LARGE SCALE GENOMIC DNA]</scope>
    <source>
        <strain evidence="8">M8</strain>
    </source>
</reference>
<evidence type="ECO:0000256" key="2">
    <source>
        <dbReference type="ARBA" id="ARBA00022692"/>
    </source>
</evidence>
<dbReference type="PANTHER" id="PTHR37422:SF23">
    <property type="entry name" value="TEICHURONIC ACID BIOSYNTHESIS PROTEIN TUAE"/>
    <property type="match status" value="1"/>
</dbReference>
<dbReference type="InterPro" id="IPR007016">
    <property type="entry name" value="O-antigen_ligase-rel_domated"/>
</dbReference>
<feature type="domain" description="O-antigen ligase-related" evidence="6">
    <location>
        <begin position="221"/>
        <end position="350"/>
    </location>
</feature>
<feature type="transmembrane region" description="Helical" evidence="5">
    <location>
        <begin position="51"/>
        <end position="67"/>
    </location>
</feature>
<keyword evidence="3 5" id="KW-1133">Transmembrane helix</keyword>
<dbReference type="AlphaFoldDB" id="D5H8M7"/>
<feature type="transmembrane region" description="Helical" evidence="5">
    <location>
        <begin position="433"/>
        <end position="454"/>
    </location>
</feature>
<feature type="transmembrane region" description="Helical" evidence="5">
    <location>
        <begin position="221"/>
        <end position="249"/>
    </location>
</feature>
<organism evidence="7 8">
    <name type="scientific">Salinibacter ruber (strain M8)</name>
    <dbReference type="NCBI Taxonomy" id="761659"/>
    <lineage>
        <taxon>Bacteria</taxon>
        <taxon>Pseudomonadati</taxon>
        <taxon>Rhodothermota</taxon>
        <taxon>Rhodothermia</taxon>
        <taxon>Rhodothermales</taxon>
        <taxon>Salinibacteraceae</taxon>
        <taxon>Salinibacter</taxon>
    </lineage>
</organism>
<protein>
    <recommendedName>
        <fullName evidence="6">O-antigen ligase-related domain-containing protein</fullName>
    </recommendedName>
</protein>
<feature type="transmembrane region" description="Helical" evidence="5">
    <location>
        <begin position="88"/>
        <end position="108"/>
    </location>
</feature>
<evidence type="ECO:0000259" key="6">
    <source>
        <dbReference type="Pfam" id="PF04932"/>
    </source>
</evidence>
<dbReference type="GO" id="GO:0016020">
    <property type="term" value="C:membrane"/>
    <property type="evidence" value="ECO:0007669"/>
    <property type="project" value="UniProtKB-SubCell"/>
</dbReference>
<feature type="transmembrane region" description="Helical" evidence="5">
    <location>
        <begin position="385"/>
        <end position="418"/>
    </location>
</feature>
<dbReference type="Proteomes" id="UP000000933">
    <property type="component" value="Chromosome"/>
</dbReference>
<gene>
    <name evidence="7" type="ordered locus">SRM_01461</name>
</gene>
<dbReference type="Pfam" id="PF04932">
    <property type="entry name" value="Wzy_C"/>
    <property type="match status" value="1"/>
</dbReference>
<dbReference type="InterPro" id="IPR051533">
    <property type="entry name" value="WaaL-like"/>
</dbReference>
<accession>D5H8M7</accession>
<evidence type="ECO:0000256" key="5">
    <source>
        <dbReference type="SAM" id="Phobius"/>
    </source>
</evidence>
<feature type="transmembrane region" description="Helical" evidence="5">
    <location>
        <begin position="256"/>
        <end position="274"/>
    </location>
</feature>
<evidence type="ECO:0000256" key="4">
    <source>
        <dbReference type="ARBA" id="ARBA00023136"/>
    </source>
</evidence>
<sequence>MDTAKSPIILWRCFQKTDAWMLVVAGGIGGFVLLVPNMSSLPSFRPYIEKRVLEVGLLLLSGGLLLASPKARRQWLSVFRSLPWHSRWGLGAVLGLGVVSSLVAPSSFYALLEVGHFVLLFAVAGLVAAAVRRESRRVGLVLLGVVTTSVALYAAYFAVGYGMHLTMAGIEPWPDGSTNFSNIRIFNQYQTWTLPLLAGAALAVPQGWRMARGGVFGILSLWWALVLASNVRGTVVAVTLATIVVGLVFRGRAKRWLAVQGAGLLAGILLYYILFLSRTAPPVVDELANTGSNERRLQLWRTCLEMAWAHPWLGAGPMHFAWPPYHFAKGASPHSAPMQWLSEWGIPSTLTMSGLAIWGGWRWIRQERDRLLGRGKLDPVAVALVASLLAGAAHSMVSGLIVAPLSQVVLVCLGGWAWGRYDHAGNSAGSHSFSVHSVLCVVLVGSMVTVGSSLRDLATIKERRTAFLESVERNVYSPRYWLQGYIGVRNPEVIERARRNR</sequence>
<dbReference type="HOGENOM" id="CLU_042660_0_0_10"/>
<feature type="transmembrane region" description="Helical" evidence="5">
    <location>
        <begin position="138"/>
        <end position="159"/>
    </location>
</feature>
<evidence type="ECO:0000256" key="1">
    <source>
        <dbReference type="ARBA" id="ARBA00004141"/>
    </source>
</evidence>
<reference evidence="7 8" key="1">
    <citation type="journal article" date="2010" name="ISME J.">
        <title>Fine-scale evolution: genomic, phenotypic and ecological differentiation in two coexisting Salinibacter ruber strains.</title>
        <authorList>
            <person name="Pena A."/>
            <person name="Teeling H."/>
            <person name="Huerta-Cepas J."/>
            <person name="Santos F."/>
            <person name="Yarza P."/>
            <person name="Brito-Echeverria J."/>
            <person name="Lucio M."/>
            <person name="Schmitt-Kopplin P."/>
            <person name="Meseguer I."/>
            <person name="Schenowitz C."/>
            <person name="Dossat C."/>
            <person name="Barbe V."/>
            <person name="Dopazo J."/>
            <person name="Rossello-Mora R."/>
            <person name="Schuler M."/>
            <person name="Glockner F.O."/>
            <person name="Amann R."/>
            <person name="Gabaldon T."/>
            <person name="Anton J."/>
        </authorList>
    </citation>
    <scope>NUCLEOTIDE SEQUENCE [LARGE SCALE GENOMIC DNA]</scope>
    <source>
        <strain evidence="7 8">M8</strain>
    </source>
</reference>